<gene>
    <name evidence="2" type="ORF">NDU88_007406</name>
</gene>
<evidence type="ECO:0000313" key="2">
    <source>
        <dbReference type="EMBL" id="KAJ1182212.1"/>
    </source>
</evidence>
<reference evidence="2" key="1">
    <citation type="journal article" date="2022" name="bioRxiv">
        <title>Sequencing and chromosome-scale assembly of the giantPleurodeles waltlgenome.</title>
        <authorList>
            <person name="Brown T."/>
            <person name="Elewa A."/>
            <person name="Iarovenko S."/>
            <person name="Subramanian E."/>
            <person name="Araus A.J."/>
            <person name="Petzold A."/>
            <person name="Susuki M."/>
            <person name="Suzuki K.-i.T."/>
            <person name="Hayashi T."/>
            <person name="Toyoda A."/>
            <person name="Oliveira C."/>
            <person name="Osipova E."/>
            <person name="Leigh N.D."/>
            <person name="Simon A."/>
            <person name="Yun M.H."/>
        </authorList>
    </citation>
    <scope>NUCLEOTIDE SEQUENCE</scope>
    <source>
        <strain evidence="2">20211129_DDA</strain>
        <tissue evidence="2">Liver</tissue>
    </source>
</reference>
<evidence type="ECO:0000313" key="3">
    <source>
        <dbReference type="Proteomes" id="UP001066276"/>
    </source>
</evidence>
<proteinExistence type="predicted"/>
<sequence length="200" mass="21331">MQTRRARCIPALRYTFKPPRSHGSTPRFLVAPTAAASGSTYRGREWGADRAFARRAGALVFPPAGATSTVQGHEADAAAQLHTCTSDNNHGAGCALMAQAGSVYPAQELLGPAPTLCRPRSKCAARQHHGRSGFLSAPSGSRQDASRSSSVPPPRIISACLSNVCRRLGKVLAQKWCINAGCRGCQRERVQHSKSLRDLT</sequence>
<feature type="compositionally biased region" description="Low complexity" evidence="1">
    <location>
        <begin position="139"/>
        <end position="150"/>
    </location>
</feature>
<accession>A0AAV7TZR0</accession>
<comment type="caution">
    <text evidence="2">The sequence shown here is derived from an EMBL/GenBank/DDBJ whole genome shotgun (WGS) entry which is preliminary data.</text>
</comment>
<dbReference type="AlphaFoldDB" id="A0AAV7TZR0"/>
<organism evidence="2 3">
    <name type="scientific">Pleurodeles waltl</name>
    <name type="common">Iberian ribbed newt</name>
    <dbReference type="NCBI Taxonomy" id="8319"/>
    <lineage>
        <taxon>Eukaryota</taxon>
        <taxon>Metazoa</taxon>
        <taxon>Chordata</taxon>
        <taxon>Craniata</taxon>
        <taxon>Vertebrata</taxon>
        <taxon>Euteleostomi</taxon>
        <taxon>Amphibia</taxon>
        <taxon>Batrachia</taxon>
        <taxon>Caudata</taxon>
        <taxon>Salamandroidea</taxon>
        <taxon>Salamandridae</taxon>
        <taxon>Pleurodelinae</taxon>
        <taxon>Pleurodeles</taxon>
    </lineage>
</organism>
<dbReference type="Proteomes" id="UP001066276">
    <property type="component" value="Chromosome 3_2"/>
</dbReference>
<evidence type="ECO:0000256" key="1">
    <source>
        <dbReference type="SAM" id="MobiDB-lite"/>
    </source>
</evidence>
<dbReference type="EMBL" id="JANPWB010000006">
    <property type="protein sequence ID" value="KAJ1182212.1"/>
    <property type="molecule type" value="Genomic_DNA"/>
</dbReference>
<protein>
    <submittedName>
        <fullName evidence="2">Uncharacterized protein</fullName>
    </submittedName>
</protein>
<keyword evidence="3" id="KW-1185">Reference proteome</keyword>
<feature type="region of interest" description="Disordered" evidence="1">
    <location>
        <begin position="128"/>
        <end position="152"/>
    </location>
</feature>
<name>A0AAV7TZR0_PLEWA</name>